<keyword evidence="1" id="KW-0732">Signal</keyword>
<sequence>MVRITVAAVLAFVVVTLATPVPADLDAKKILDQSLEVTDQDIDNALSGKNAEKVREATNNADIAGEKLDKSIQAAAPELRDSINNADTDDKAFDLMNGSNDPNLKKDANNFIEKVDVATKEVKKAKENKAATPGQQ</sequence>
<dbReference type="AlphaFoldDB" id="A0A8H4V846"/>
<gene>
    <name evidence="2" type="ORF">G6O67_003039</name>
</gene>
<evidence type="ECO:0000256" key="1">
    <source>
        <dbReference type="SAM" id="SignalP"/>
    </source>
</evidence>
<protein>
    <recommendedName>
        <fullName evidence="4">Small secreted protein</fullName>
    </recommendedName>
</protein>
<feature type="chain" id="PRO_5034721056" description="Small secreted protein" evidence="1">
    <location>
        <begin position="19"/>
        <end position="136"/>
    </location>
</feature>
<dbReference type="Proteomes" id="UP000557566">
    <property type="component" value="Unassembled WGS sequence"/>
</dbReference>
<keyword evidence="3" id="KW-1185">Reference proteome</keyword>
<name>A0A8H4V846_9HYPO</name>
<organism evidence="2 3">
    <name type="scientific">Ophiocordyceps sinensis</name>
    <dbReference type="NCBI Taxonomy" id="72228"/>
    <lineage>
        <taxon>Eukaryota</taxon>
        <taxon>Fungi</taxon>
        <taxon>Dikarya</taxon>
        <taxon>Ascomycota</taxon>
        <taxon>Pezizomycotina</taxon>
        <taxon>Sordariomycetes</taxon>
        <taxon>Hypocreomycetidae</taxon>
        <taxon>Hypocreales</taxon>
        <taxon>Ophiocordycipitaceae</taxon>
        <taxon>Ophiocordyceps</taxon>
    </lineage>
</organism>
<evidence type="ECO:0000313" key="3">
    <source>
        <dbReference type="Proteomes" id="UP000557566"/>
    </source>
</evidence>
<proteinExistence type="predicted"/>
<feature type="signal peptide" evidence="1">
    <location>
        <begin position="1"/>
        <end position="18"/>
    </location>
</feature>
<dbReference type="EMBL" id="JAAVMX010000003">
    <property type="protein sequence ID" value="KAF4511221.1"/>
    <property type="molecule type" value="Genomic_DNA"/>
</dbReference>
<reference evidence="2 3" key="1">
    <citation type="journal article" date="2020" name="Genome Biol. Evol.">
        <title>A new high-quality draft genome assembly of the Chinese cordyceps Ophiocordyceps sinensis.</title>
        <authorList>
            <person name="Shu R."/>
            <person name="Zhang J."/>
            <person name="Meng Q."/>
            <person name="Zhang H."/>
            <person name="Zhou G."/>
            <person name="Li M."/>
            <person name="Wu P."/>
            <person name="Zhao Y."/>
            <person name="Chen C."/>
            <person name="Qin Q."/>
        </authorList>
    </citation>
    <scope>NUCLEOTIDE SEQUENCE [LARGE SCALE GENOMIC DNA]</scope>
    <source>
        <strain evidence="2 3">IOZ07</strain>
    </source>
</reference>
<accession>A0A8H4V846</accession>
<evidence type="ECO:0008006" key="4">
    <source>
        <dbReference type="Google" id="ProtNLM"/>
    </source>
</evidence>
<evidence type="ECO:0000313" key="2">
    <source>
        <dbReference type="EMBL" id="KAF4511221.1"/>
    </source>
</evidence>
<comment type="caution">
    <text evidence="2">The sequence shown here is derived from an EMBL/GenBank/DDBJ whole genome shotgun (WGS) entry which is preliminary data.</text>
</comment>